<name>A0A0L0SWG9_ALLM3</name>
<reference evidence="4" key="2">
    <citation type="submission" date="2009-11" db="EMBL/GenBank/DDBJ databases">
        <title>The Genome Sequence of Allomyces macrogynus strain ATCC 38327.</title>
        <authorList>
            <consortium name="The Broad Institute Genome Sequencing Platform"/>
            <person name="Russ C."/>
            <person name="Cuomo C."/>
            <person name="Shea T."/>
            <person name="Young S.K."/>
            <person name="Zeng Q."/>
            <person name="Koehrsen M."/>
            <person name="Haas B."/>
            <person name="Borodovsky M."/>
            <person name="Guigo R."/>
            <person name="Alvarado L."/>
            <person name="Berlin A."/>
            <person name="Borenstein D."/>
            <person name="Chen Z."/>
            <person name="Engels R."/>
            <person name="Freedman E."/>
            <person name="Gellesch M."/>
            <person name="Goldberg J."/>
            <person name="Griggs A."/>
            <person name="Gujja S."/>
            <person name="Heiman D."/>
            <person name="Hepburn T."/>
            <person name="Howarth C."/>
            <person name="Jen D."/>
            <person name="Larson L."/>
            <person name="Lewis B."/>
            <person name="Mehta T."/>
            <person name="Park D."/>
            <person name="Pearson M."/>
            <person name="Roberts A."/>
            <person name="Saif S."/>
            <person name="Shenoy N."/>
            <person name="Sisk P."/>
            <person name="Stolte C."/>
            <person name="Sykes S."/>
            <person name="Walk T."/>
            <person name="White J."/>
            <person name="Yandava C."/>
            <person name="Burger G."/>
            <person name="Gray M.W."/>
            <person name="Holland P.W.H."/>
            <person name="King N."/>
            <person name="Lang F.B.F."/>
            <person name="Roger A.J."/>
            <person name="Ruiz-Trillo I."/>
            <person name="Lander E."/>
            <person name="Nusbaum C."/>
        </authorList>
    </citation>
    <scope>NUCLEOTIDE SEQUENCE [LARGE SCALE GENOMIC DNA]</scope>
    <source>
        <strain evidence="4">ATCC 38327</strain>
    </source>
</reference>
<evidence type="ECO:0000256" key="1">
    <source>
        <dbReference type="SAM" id="MobiDB-lite"/>
    </source>
</evidence>
<dbReference type="EMBL" id="GG745351">
    <property type="protein sequence ID" value="KNE66735.1"/>
    <property type="molecule type" value="Genomic_DNA"/>
</dbReference>
<dbReference type="OrthoDB" id="40823at2759"/>
<evidence type="ECO:0000313" key="4">
    <source>
        <dbReference type="Proteomes" id="UP000054350"/>
    </source>
</evidence>
<dbReference type="AlphaFoldDB" id="A0A0L0SWG9"/>
<dbReference type="Pfam" id="PF13398">
    <property type="entry name" value="Peptidase_M50B"/>
    <property type="match status" value="1"/>
</dbReference>
<dbReference type="PANTHER" id="PTHR33979">
    <property type="entry name" value="OS02G0221600 PROTEIN"/>
    <property type="match status" value="1"/>
</dbReference>
<sequence>MSNHIRERQRRRRRAARPGTARLHGLGAPGGVRASRNHQQQRQPFKGPERTNQPSARQLSDWTTPDTSYDISTRLRRSVHKHSGIRHYGTAPMVFNGTDAPRVGQMLLDKLSHPSMQMIHVFEIMGAYFFIFAVLWNIPYLGRLLDPLKLIVVAFHEFSHAIVGKCTGAKIESIEVNPDQGGATRLRGGNACLVLPAGYIGSSIFGSLLVFCSFDLLACKISAGIVAFALLCTL</sequence>
<feature type="compositionally biased region" description="Polar residues" evidence="1">
    <location>
        <begin position="50"/>
        <end position="65"/>
    </location>
</feature>
<feature type="region of interest" description="Disordered" evidence="1">
    <location>
        <begin position="1"/>
        <end position="65"/>
    </location>
</feature>
<dbReference type="STRING" id="578462.A0A0L0SWG9"/>
<proteinExistence type="predicted"/>
<gene>
    <name evidence="3" type="ORF">AMAG_11232</name>
</gene>
<dbReference type="InterPro" id="IPR049500">
    <property type="entry name" value="Peptidase_M50B-like"/>
</dbReference>
<keyword evidence="2" id="KW-0812">Transmembrane</keyword>
<keyword evidence="2" id="KW-1133">Transmembrane helix</keyword>
<organism evidence="3 4">
    <name type="scientific">Allomyces macrogynus (strain ATCC 38327)</name>
    <name type="common">Allomyces javanicus var. macrogynus</name>
    <dbReference type="NCBI Taxonomy" id="578462"/>
    <lineage>
        <taxon>Eukaryota</taxon>
        <taxon>Fungi</taxon>
        <taxon>Fungi incertae sedis</taxon>
        <taxon>Blastocladiomycota</taxon>
        <taxon>Blastocladiomycetes</taxon>
        <taxon>Blastocladiales</taxon>
        <taxon>Blastocladiaceae</taxon>
        <taxon>Allomyces</taxon>
    </lineage>
</organism>
<evidence type="ECO:0000256" key="2">
    <source>
        <dbReference type="SAM" id="Phobius"/>
    </source>
</evidence>
<dbReference type="eggNOG" id="ENOG502QPXP">
    <property type="taxonomic scope" value="Eukaryota"/>
</dbReference>
<accession>A0A0L0SWG9</accession>
<keyword evidence="4" id="KW-1185">Reference proteome</keyword>
<feature type="transmembrane region" description="Helical" evidence="2">
    <location>
        <begin position="118"/>
        <end position="138"/>
    </location>
</feature>
<evidence type="ECO:0000313" key="3">
    <source>
        <dbReference type="EMBL" id="KNE66735.1"/>
    </source>
</evidence>
<dbReference type="Proteomes" id="UP000054350">
    <property type="component" value="Unassembled WGS sequence"/>
</dbReference>
<dbReference type="VEuPathDB" id="FungiDB:AMAG_11232"/>
<keyword evidence="2" id="KW-0472">Membrane</keyword>
<reference evidence="3 4" key="1">
    <citation type="submission" date="2009-11" db="EMBL/GenBank/DDBJ databases">
        <title>Annotation of Allomyces macrogynus ATCC 38327.</title>
        <authorList>
            <consortium name="The Broad Institute Genome Sequencing Platform"/>
            <person name="Russ C."/>
            <person name="Cuomo C."/>
            <person name="Burger G."/>
            <person name="Gray M.W."/>
            <person name="Holland P.W.H."/>
            <person name="King N."/>
            <person name="Lang F.B.F."/>
            <person name="Roger A.J."/>
            <person name="Ruiz-Trillo I."/>
            <person name="Young S.K."/>
            <person name="Zeng Q."/>
            <person name="Gargeya S."/>
            <person name="Fitzgerald M."/>
            <person name="Haas B."/>
            <person name="Abouelleil A."/>
            <person name="Alvarado L."/>
            <person name="Arachchi H.M."/>
            <person name="Berlin A."/>
            <person name="Chapman S.B."/>
            <person name="Gearin G."/>
            <person name="Goldberg J."/>
            <person name="Griggs A."/>
            <person name="Gujja S."/>
            <person name="Hansen M."/>
            <person name="Heiman D."/>
            <person name="Howarth C."/>
            <person name="Larimer J."/>
            <person name="Lui A."/>
            <person name="MacDonald P.J.P."/>
            <person name="McCowen C."/>
            <person name="Montmayeur A."/>
            <person name="Murphy C."/>
            <person name="Neiman D."/>
            <person name="Pearson M."/>
            <person name="Priest M."/>
            <person name="Roberts A."/>
            <person name="Saif S."/>
            <person name="Shea T."/>
            <person name="Sisk P."/>
            <person name="Stolte C."/>
            <person name="Sykes S."/>
            <person name="Wortman J."/>
            <person name="Nusbaum C."/>
            <person name="Birren B."/>
        </authorList>
    </citation>
    <scope>NUCLEOTIDE SEQUENCE [LARGE SCALE GENOMIC DNA]</scope>
    <source>
        <strain evidence="3 4">ATCC 38327</strain>
    </source>
</reference>
<feature type="compositionally biased region" description="Basic residues" evidence="1">
    <location>
        <begin position="7"/>
        <end position="16"/>
    </location>
</feature>
<dbReference type="PANTHER" id="PTHR33979:SF2">
    <property type="entry name" value="PEPTIDASE M50B-LIKE-DOMAIN-CONTAINING PROTEIN"/>
    <property type="match status" value="1"/>
</dbReference>
<protein>
    <submittedName>
        <fullName evidence="3">Uncharacterized protein</fullName>
    </submittedName>
</protein>